<proteinExistence type="predicted"/>
<name>A0A0R2BRH3_9LACO</name>
<sequence length="67" mass="7743">MSQGQVESLAEKIVIFQEKFHLTDTELSLKSHLPVEKIHGIKQQTYQPQTDEEQVLSNFIANYRAVK</sequence>
<dbReference type="Proteomes" id="UP000051576">
    <property type="component" value="Unassembled WGS sequence"/>
</dbReference>
<dbReference type="PATRIC" id="fig|1133569.4.peg.850"/>
<dbReference type="EMBL" id="AYYX01000201">
    <property type="protein sequence ID" value="KRM81429.1"/>
    <property type="molecule type" value="Genomic_DNA"/>
</dbReference>
<protein>
    <submittedName>
        <fullName evidence="1">Uncharacterized protein</fullName>
    </submittedName>
</protein>
<keyword evidence="2" id="KW-1185">Reference proteome</keyword>
<accession>A0A0R2BRH3</accession>
<dbReference type="RefSeq" id="WP_010579919.1">
    <property type="nucleotide sequence ID" value="NZ_AHYZ01000045.1"/>
</dbReference>
<dbReference type="AlphaFoldDB" id="A0A0R2BRH3"/>
<dbReference type="InterPro" id="IPR059218">
    <property type="entry name" value="LBP_cg2779-like"/>
</dbReference>
<gene>
    <name evidence="1" type="ORF">FD21_GL000788</name>
</gene>
<evidence type="ECO:0000313" key="2">
    <source>
        <dbReference type="Proteomes" id="UP000051576"/>
    </source>
</evidence>
<dbReference type="NCBIfam" id="NF040507">
    <property type="entry name" value="LBP_cg2779_fam"/>
    <property type="match status" value="1"/>
</dbReference>
<dbReference type="OrthoDB" id="2246554at2"/>
<organism evidence="1 2">
    <name type="scientific">Liquorilactobacillus vini DSM 20605</name>
    <dbReference type="NCBI Taxonomy" id="1133569"/>
    <lineage>
        <taxon>Bacteria</taxon>
        <taxon>Bacillati</taxon>
        <taxon>Bacillota</taxon>
        <taxon>Bacilli</taxon>
        <taxon>Lactobacillales</taxon>
        <taxon>Lactobacillaceae</taxon>
        <taxon>Liquorilactobacillus</taxon>
    </lineage>
</organism>
<evidence type="ECO:0000313" key="1">
    <source>
        <dbReference type="EMBL" id="KRM81429.1"/>
    </source>
</evidence>
<comment type="caution">
    <text evidence="1">The sequence shown here is derived from an EMBL/GenBank/DDBJ whole genome shotgun (WGS) entry which is preliminary data.</text>
</comment>
<reference evidence="1 2" key="1">
    <citation type="journal article" date="2015" name="Genome Announc.">
        <title>Expanding the biotechnology potential of lactobacilli through comparative genomics of 213 strains and associated genera.</title>
        <authorList>
            <person name="Sun Z."/>
            <person name="Harris H.M."/>
            <person name="McCann A."/>
            <person name="Guo C."/>
            <person name="Argimon S."/>
            <person name="Zhang W."/>
            <person name="Yang X."/>
            <person name="Jeffery I.B."/>
            <person name="Cooney J.C."/>
            <person name="Kagawa T.F."/>
            <person name="Liu W."/>
            <person name="Song Y."/>
            <person name="Salvetti E."/>
            <person name="Wrobel A."/>
            <person name="Rasinkangas P."/>
            <person name="Parkhill J."/>
            <person name="Rea M.C."/>
            <person name="O'Sullivan O."/>
            <person name="Ritari J."/>
            <person name="Douillard F.P."/>
            <person name="Paul Ross R."/>
            <person name="Yang R."/>
            <person name="Briner A.E."/>
            <person name="Felis G.E."/>
            <person name="de Vos W.M."/>
            <person name="Barrangou R."/>
            <person name="Klaenhammer T.R."/>
            <person name="Caufield P.W."/>
            <person name="Cui Y."/>
            <person name="Zhang H."/>
            <person name="O'Toole P.W."/>
        </authorList>
    </citation>
    <scope>NUCLEOTIDE SEQUENCE [LARGE SCALE GENOMIC DNA]</scope>
    <source>
        <strain evidence="1 2">DSM 20605</strain>
    </source>
</reference>